<evidence type="ECO:0000259" key="6">
    <source>
        <dbReference type="PROSITE" id="PS51037"/>
    </source>
</evidence>
<evidence type="ECO:0000313" key="7">
    <source>
        <dbReference type="EMBL" id="KXN74458.1"/>
    </source>
</evidence>
<keyword evidence="8" id="KW-1185">Reference proteome</keyword>
<evidence type="ECO:0000313" key="8">
    <source>
        <dbReference type="Proteomes" id="UP000070444"/>
    </source>
</evidence>
<evidence type="ECO:0000256" key="5">
    <source>
        <dbReference type="PROSITE-ProRule" id="PRU00376"/>
    </source>
</evidence>
<dbReference type="InterPro" id="IPR005033">
    <property type="entry name" value="YEATS"/>
</dbReference>
<accession>A0A137PHJ1</accession>
<keyword evidence="3" id="KW-0804">Transcription</keyword>
<dbReference type="PANTHER" id="PTHR47573:SF1">
    <property type="entry name" value="PROTEIN AF-9 HOMOLOG"/>
    <property type="match status" value="1"/>
</dbReference>
<dbReference type="GO" id="GO:0000785">
    <property type="term" value="C:chromatin"/>
    <property type="evidence" value="ECO:0007669"/>
    <property type="project" value="UniProtKB-ARBA"/>
</dbReference>
<dbReference type="Proteomes" id="UP000070444">
    <property type="component" value="Unassembled WGS sequence"/>
</dbReference>
<sequence length="223" mass="26156">MTTKSLLGSTSKRIKGECWTYPILYGNTSGPLNQKKKNVKNPDHTHHWTLFVRGLNNEDLSPIIKKVTFKLHDSFHNPNQHIEKTPFEINETGWGEFEVQVKIHFTPMVLEKPVILYHMIRLHPLQDTKNVWKVGDMVYSVRYDEFVFNEPNEALNNYFRANSPPKLPPTAVDNLPFSIDDEKKEKKYLRELTLQTKLDNQKLKLEISQLNREIQAFKKELRG</sequence>
<dbReference type="PANTHER" id="PTHR47573">
    <property type="entry name" value="PROTEIN AF-9 HOMOLOG"/>
    <property type="match status" value="1"/>
</dbReference>
<dbReference type="CDD" id="cd16908">
    <property type="entry name" value="YEATS_Yaf9_like"/>
    <property type="match status" value="1"/>
</dbReference>
<dbReference type="InterPro" id="IPR055129">
    <property type="entry name" value="YEATS_dom"/>
</dbReference>
<keyword evidence="2" id="KW-0805">Transcription regulation</keyword>
<dbReference type="InterPro" id="IPR038704">
    <property type="entry name" value="YEAST_sf"/>
</dbReference>
<evidence type="ECO:0000256" key="1">
    <source>
        <dbReference type="ARBA" id="ARBA00022408"/>
    </source>
</evidence>
<dbReference type="Gene3D" id="2.60.40.1970">
    <property type="entry name" value="YEATS domain"/>
    <property type="match status" value="1"/>
</dbReference>
<proteinExistence type="predicted"/>
<dbReference type="GO" id="GO:0006355">
    <property type="term" value="P:regulation of DNA-templated transcription"/>
    <property type="evidence" value="ECO:0007669"/>
    <property type="project" value="InterPro"/>
</dbReference>
<dbReference type="AlphaFoldDB" id="A0A137PHJ1"/>
<dbReference type="Pfam" id="PF03366">
    <property type="entry name" value="YEATS"/>
    <property type="match status" value="1"/>
</dbReference>
<dbReference type="GO" id="GO:0005634">
    <property type="term" value="C:nucleus"/>
    <property type="evidence" value="ECO:0007669"/>
    <property type="project" value="UniProtKB-SubCell"/>
</dbReference>
<evidence type="ECO:0000256" key="2">
    <source>
        <dbReference type="ARBA" id="ARBA00023015"/>
    </source>
</evidence>
<dbReference type="EMBL" id="KQ964423">
    <property type="protein sequence ID" value="KXN74458.1"/>
    <property type="molecule type" value="Genomic_DNA"/>
</dbReference>
<organism evidence="7 8">
    <name type="scientific">Conidiobolus coronatus (strain ATCC 28846 / CBS 209.66 / NRRL 28638)</name>
    <name type="common">Delacroixia coronata</name>
    <dbReference type="NCBI Taxonomy" id="796925"/>
    <lineage>
        <taxon>Eukaryota</taxon>
        <taxon>Fungi</taxon>
        <taxon>Fungi incertae sedis</taxon>
        <taxon>Zoopagomycota</taxon>
        <taxon>Entomophthoromycotina</taxon>
        <taxon>Entomophthoromycetes</taxon>
        <taxon>Entomophthorales</taxon>
        <taxon>Ancylistaceae</taxon>
        <taxon>Conidiobolus</taxon>
    </lineage>
</organism>
<dbReference type="OMA" id="EDHTHQW"/>
<dbReference type="OrthoDB" id="16041at2759"/>
<dbReference type="STRING" id="796925.A0A137PHJ1"/>
<protein>
    <recommendedName>
        <fullName evidence="1">Protein AF-9 homolog</fullName>
    </recommendedName>
</protein>
<feature type="domain" description="YEATS" evidence="6">
    <location>
        <begin position="13"/>
        <end position="162"/>
    </location>
</feature>
<evidence type="ECO:0000256" key="3">
    <source>
        <dbReference type="ARBA" id="ARBA00023163"/>
    </source>
</evidence>
<reference evidence="7 8" key="1">
    <citation type="journal article" date="2015" name="Genome Biol. Evol.">
        <title>Phylogenomic analyses indicate that early fungi evolved digesting cell walls of algal ancestors of land plants.</title>
        <authorList>
            <person name="Chang Y."/>
            <person name="Wang S."/>
            <person name="Sekimoto S."/>
            <person name="Aerts A.L."/>
            <person name="Choi C."/>
            <person name="Clum A."/>
            <person name="LaButti K.M."/>
            <person name="Lindquist E.A."/>
            <person name="Yee Ngan C."/>
            <person name="Ohm R.A."/>
            <person name="Salamov A.A."/>
            <person name="Grigoriev I.V."/>
            <person name="Spatafora J.W."/>
            <person name="Berbee M.L."/>
        </authorList>
    </citation>
    <scope>NUCLEOTIDE SEQUENCE [LARGE SCALE GENOMIC DNA]</scope>
    <source>
        <strain evidence="7 8">NRRL 28638</strain>
    </source>
</reference>
<evidence type="ECO:0000256" key="4">
    <source>
        <dbReference type="ARBA" id="ARBA00023242"/>
    </source>
</evidence>
<name>A0A137PHJ1_CONC2</name>
<keyword evidence="4 5" id="KW-0539">Nucleus</keyword>
<gene>
    <name evidence="7" type="ORF">CONCODRAFT_14795</name>
</gene>
<dbReference type="PROSITE" id="PS51037">
    <property type="entry name" value="YEATS"/>
    <property type="match status" value="1"/>
</dbReference>
<comment type="subcellular location">
    <subcellularLocation>
        <location evidence="5">Nucleus</location>
    </subcellularLocation>
</comment>